<dbReference type="AlphaFoldDB" id="A0A0F7H8V4"/>
<dbReference type="RefSeq" id="WP_024482914.1">
    <property type="nucleotide sequence ID" value="NZ_CAMKUH010000016.1"/>
</dbReference>
<name>A0A0F7H8V4_SERFO</name>
<dbReference type="PANTHER" id="PTHR30160">
    <property type="entry name" value="TETRAACYLDISACCHARIDE 4'-KINASE-RELATED"/>
    <property type="match status" value="1"/>
</dbReference>
<protein>
    <submittedName>
        <fullName evidence="1">Lipopolysaccharide core heptosyltransferase rfaQ</fullName>
        <ecNumber evidence="1">2.-.-.-</ecNumber>
    </submittedName>
</protein>
<dbReference type="SUPFAM" id="SSF53756">
    <property type="entry name" value="UDP-Glycosyltransferase/glycogen phosphorylase"/>
    <property type="match status" value="1"/>
</dbReference>
<sequence length="363" mass="40957">MREKKKFKIGLCDFILSLFFRRAKSTQEKKQALATEEFDSILVYSTTALGDYMFNSPALRAIRQRYPQARITLVAHPKYKHLLTTRDFYDDVLFWGNKVNDMLTLVKQAKQRKPQLAVLLHSHLPYDIVSAAMAGCQYIVRDNYAKPVGKMARWLAFGLDFFDEHVIARKMKLVEALGAQTDNTAMALPCSYERHPKQAGKIRVGFQLGASTRVRCWPPEYYAALAQKLLAKDDRIEIVLIGSEPEIPLAAALMQRVSGACVGRITSFVGQTTLPKLLGVIASMDLLVTGDTGPFHLAISMRVPTLSLFVTEDPRRSGPYQDRDLHEYIYLPLSDPRITDREAPLKAITVAEVYDRVICMLAV</sequence>
<accession>A0A0F7H8V4</accession>
<dbReference type="GO" id="GO:0009244">
    <property type="term" value="P:lipopolysaccharide core region biosynthetic process"/>
    <property type="evidence" value="ECO:0007669"/>
    <property type="project" value="TreeGrafter"/>
</dbReference>
<dbReference type="PANTHER" id="PTHR30160:SF7">
    <property type="entry name" value="ADP-HEPTOSE--LPS HEPTOSYLTRANSFERASE 2"/>
    <property type="match status" value="1"/>
</dbReference>
<proteinExistence type="predicted"/>
<dbReference type="KEGG" id="sfw:WN53_07280"/>
<dbReference type="GO" id="GO:0005829">
    <property type="term" value="C:cytosol"/>
    <property type="evidence" value="ECO:0007669"/>
    <property type="project" value="TreeGrafter"/>
</dbReference>
<dbReference type="Pfam" id="PF01075">
    <property type="entry name" value="Glyco_transf_9"/>
    <property type="match status" value="1"/>
</dbReference>
<gene>
    <name evidence="1" type="primary">rfaQ_3</name>
    <name evidence="1" type="ORF">NCTC12965_00688</name>
</gene>
<dbReference type="Gene3D" id="3.40.50.2000">
    <property type="entry name" value="Glycogen Phosphorylase B"/>
    <property type="match status" value="2"/>
</dbReference>
<dbReference type="GO" id="GO:0008713">
    <property type="term" value="F:ADP-heptose-lipopolysaccharide heptosyltransferase activity"/>
    <property type="evidence" value="ECO:0007669"/>
    <property type="project" value="TreeGrafter"/>
</dbReference>
<dbReference type="EMBL" id="CABEEZ010000019">
    <property type="protein sequence ID" value="VTR18966.1"/>
    <property type="molecule type" value="Genomic_DNA"/>
</dbReference>
<dbReference type="InterPro" id="IPR002201">
    <property type="entry name" value="Glyco_trans_9"/>
</dbReference>
<keyword evidence="1" id="KW-0808">Transferase</keyword>
<evidence type="ECO:0000313" key="1">
    <source>
        <dbReference type="EMBL" id="VTR18966.1"/>
    </source>
</evidence>
<dbReference type="GeneID" id="30319962"/>
<dbReference type="EC" id="2.-.-.-" evidence="1"/>
<reference evidence="1" key="1">
    <citation type="submission" date="2019-05" db="EMBL/GenBank/DDBJ databases">
        <authorList>
            <consortium name="Pathogen Informatics"/>
        </authorList>
    </citation>
    <scope>NUCLEOTIDE SEQUENCE [LARGE SCALE GENOMIC DNA]</scope>
    <source>
        <strain evidence="1">NCTC12965</strain>
    </source>
</reference>
<dbReference type="InterPro" id="IPR051199">
    <property type="entry name" value="LPS_LOS_Heptosyltrfase"/>
</dbReference>
<dbReference type="CDD" id="cd03789">
    <property type="entry name" value="GT9_LPS_heptosyltransferase"/>
    <property type="match status" value="1"/>
</dbReference>
<organism evidence="1">
    <name type="scientific">Serratia fonticola</name>
    <dbReference type="NCBI Taxonomy" id="47917"/>
    <lineage>
        <taxon>Bacteria</taxon>
        <taxon>Pseudomonadati</taxon>
        <taxon>Pseudomonadota</taxon>
        <taxon>Gammaproteobacteria</taxon>
        <taxon>Enterobacterales</taxon>
        <taxon>Yersiniaceae</taxon>
        <taxon>Serratia</taxon>
    </lineage>
</organism>